<sequence length="465" mass="53453">MRLKPNLLDLPNEILLIILENLDDDKQALAAIACLSKRTRRLAYLLLYNTLSSSALASVSRNFIIDGELPAVSYLKNVVVDNFEFPYVFGEDYIRKHLRTIFSNIDRNERTICRHPPMSKLCLRSFSLPLYSTLTQGVPSVLQHLKELELRTPFPHHEIQLCISLYIQMYSNNLTRLTIDFVGVTSIPDYNTISKLLQPLPQLSSRLQSLRLNLGISQPYRPTEVLQELFDNETFTFTLLNEFYFETTDKIFRLQTFLLRHPQIQALGYRIICSEVLVQPENTIIDDLTVPGILPNIREFTGSLVNALLLSNKESQKRPLKRVRVHCGYITSRAGVLQRQLRALKTANNIQELYLTSSFRGHNLLDITTIVLACPQLTHFGCLLSPSQPTEEYLNHIYFVILRNLLQLEYLELFVNHLDDTSLVQQHTDAIARAAVLNERLLTLPLDIEVRSNFTPTPLVQFRYG</sequence>
<evidence type="ECO:0000313" key="2">
    <source>
        <dbReference type="EMBL" id="KAF9074240.1"/>
    </source>
</evidence>
<dbReference type="Proteomes" id="UP000772434">
    <property type="component" value="Unassembled WGS sequence"/>
</dbReference>
<proteinExistence type="predicted"/>
<name>A0A9P5Q4Q5_9AGAR</name>
<dbReference type="Pfam" id="PF00646">
    <property type="entry name" value="F-box"/>
    <property type="match status" value="1"/>
</dbReference>
<dbReference type="InterPro" id="IPR001810">
    <property type="entry name" value="F-box_dom"/>
</dbReference>
<dbReference type="AlphaFoldDB" id="A0A9P5Q4Q5"/>
<dbReference type="OrthoDB" id="3129790at2759"/>
<accession>A0A9P5Q4Q5</accession>
<evidence type="ECO:0000313" key="3">
    <source>
        <dbReference type="Proteomes" id="UP000772434"/>
    </source>
</evidence>
<dbReference type="EMBL" id="JADNRY010000014">
    <property type="protein sequence ID" value="KAF9074240.1"/>
    <property type="molecule type" value="Genomic_DNA"/>
</dbReference>
<comment type="caution">
    <text evidence="2">The sequence shown here is derived from an EMBL/GenBank/DDBJ whole genome shotgun (WGS) entry which is preliminary data.</text>
</comment>
<keyword evidence="3" id="KW-1185">Reference proteome</keyword>
<protein>
    <recommendedName>
        <fullName evidence="1">F-box domain-containing protein</fullName>
    </recommendedName>
</protein>
<organism evidence="2 3">
    <name type="scientific">Rhodocollybia butyracea</name>
    <dbReference type="NCBI Taxonomy" id="206335"/>
    <lineage>
        <taxon>Eukaryota</taxon>
        <taxon>Fungi</taxon>
        <taxon>Dikarya</taxon>
        <taxon>Basidiomycota</taxon>
        <taxon>Agaricomycotina</taxon>
        <taxon>Agaricomycetes</taxon>
        <taxon>Agaricomycetidae</taxon>
        <taxon>Agaricales</taxon>
        <taxon>Marasmiineae</taxon>
        <taxon>Omphalotaceae</taxon>
        <taxon>Rhodocollybia</taxon>
    </lineage>
</organism>
<reference evidence="2" key="1">
    <citation type="submission" date="2020-11" db="EMBL/GenBank/DDBJ databases">
        <authorList>
            <consortium name="DOE Joint Genome Institute"/>
            <person name="Ahrendt S."/>
            <person name="Riley R."/>
            <person name="Andreopoulos W."/>
            <person name="Labutti K."/>
            <person name="Pangilinan J."/>
            <person name="Ruiz-Duenas F.J."/>
            <person name="Barrasa J.M."/>
            <person name="Sanchez-Garcia M."/>
            <person name="Camarero S."/>
            <person name="Miyauchi S."/>
            <person name="Serrano A."/>
            <person name="Linde D."/>
            <person name="Babiker R."/>
            <person name="Drula E."/>
            <person name="Ayuso-Fernandez I."/>
            <person name="Pacheco R."/>
            <person name="Padilla G."/>
            <person name="Ferreira P."/>
            <person name="Barriuso J."/>
            <person name="Kellner H."/>
            <person name="Castanera R."/>
            <person name="Alfaro M."/>
            <person name="Ramirez L."/>
            <person name="Pisabarro A.G."/>
            <person name="Kuo A."/>
            <person name="Tritt A."/>
            <person name="Lipzen A."/>
            <person name="He G."/>
            <person name="Yan M."/>
            <person name="Ng V."/>
            <person name="Cullen D."/>
            <person name="Martin F."/>
            <person name="Rosso M.-N."/>
            <person name="Henrissat B."/>
            <person name="Hibbett D."/>
            <person name="Martinez A.T."/>
            <person name="Grigoriev I.V."/>
        </authorList>
    </citation>
    <scope>NUCLEOTIDE SEQUENCE</scope>
    <source>
        <strain evidence="2">AH 40177</strain>
    </source>
</reference>
<gene>
    <name evidence="2" type="ORF">BDP27DRAFT_1416539</name>
</gene>
<feature type="domain" description="F-box" evidence="1">
    <location>
        <begin position="7"/>
        <end position="43"/>
    </location>
</feature>
<evidence type="ECO:0000259" key="1">
    <source>
        <dbReference type="Pfam" id="PF00646"/>
    </source>
</evidence>